<feature type="region of interest" description="Disordered" evidence="8">
    <location>
        <begin position="186"/>
        <end position="218"/>
    </location>
</feature>
<comment type="subcellular location">
    <subcellularLocation>
        <location evidence="1">Nucleus</location>
    </subcellularLocation>
</comment>
<evidence type="ECO:0000256" key="3">
    <source>
        <dbReference type="ARBA" id="ARBA00023015"/>
    </source>
</evidence>
<feature type="compositionally biased region" description="Low complexity" evidence="8">
    <location>
        <begin position="198"/>
        <end position="218"/>
    </location>
</feature>
<dbReference type="PANTHER" id="PTHR45776:SF2">
    <property type="entry name" value="MIP04163P"/>
    <property type="match status" value="1"/>
</dbReference>
<dbReference type="GeneID" id="106464076"/>
<keyword evidence="7" id="KW-0175">Coiled coil</keyword>
<keyword evidence="3" id="KW-0805">Transcription regulation</keyword>
<dbReference type="InterPro" id="IPR036638">
    <property type="entry name" value="HLH_DNA-bd_sf"/>
</dbReference>
<dbReference type="Pfam" id="PF15951">
    <property type="entry name" value="MITF_TFEB_C_3_N"/>
    <property type="match status" value="1"/>
</dbReference>
<dbReference type="Pfam" id="PF00010">
    <property type="entry name" value="HLH"/>
    <property type="match status" value="1"/>
</dbReference>
<evidence type="ECO:0000256" key="1">
    <source>
        <dbReference type="ARBA" id="ARBA00004123"/>
    </source>
</evidence>
<dbReference type="Proteomes" id="UP000694941">
    <property type="component" value="Unplaced"/>
</dbReference>
<dbReference type="InterPro" id="IPR031867">
    <property type="entry name" value="MiT/TFE_N"/>
</dbReference>
<evidence type="ECO:0000313" key="10">
    <source>
        <dbReference type="Proteomes" id="UP000694941"/>
    </source>
</evidence>
<organism evidence="10 11">
    <name type="scientific">Limulus polyphemus</name>
    <name type="common">Atlantic horseshoe crab</name>
    <dbReference type="NCBI Taxonomy" id="6850"/>
    <lineage>
        <taxon>Eukaryota</taxon>
        <taxon>Metazoa</taxon>
        <taxon>Ecdysozoa</taxon>
        <taxon>Arthropoda</taxon>
        <taxon>Chelicerata</taxon>
        <taxon>Merostomata</taxon>
        <taxon>Xiphosura</taxon>
        <taxon>Limulidae</taxon>
        <taxon>Limulus</taxon>
    </lineage>
</organism>
<dbReference type="InterPro" id="IPR011598">
    <property type="entry name" value="bHLH_dom"/>
</dbReference>
<protein>
    <submittedName>
        <fullName evidence="11">Microphthalmia-associated transcription factor-like</fullName>
    </submittedName>
</protein>
<evidence type="ECO:0000259" key="9">
    <source>
        <dbReference type="PROSITE" id="PS50888"/>
    </source>
</evidence>
<accession>A0ABM1BD88</accession>
<dbReference type="PROSITE" id="PS50888">
    <property type="entry name" value="BHLH"/>
    <property type="match status" value="1"/>
</dbReference>
<reference evidence="11" key="1">
    <citation type="submission" date="2025-08" db="UniProtKB">
        <authorList>
            <consortium name="RefSeq"/>
        </authorList>
    </citation>
    <scope>IDENTIFICATION</scope>
    <source>
        <tissue evidence="11">Muscle</tissue>
    </source>
</reference>
<evidence type="ECO:0000256" key="4">
    <source>
        <dbReference type="ARBA" id="ARBA00023125"/>
    </source>
</evidence>
<keyword evidence="4" id="KW-0238">DNA-binding</keyword>
<keyword evidence="10" id="KW-1185">Reference proteome</keyword>
<dbReference type="Gene3D" id="4.10.280.10">
    <property type="entry name" value="Helix-loop-helix DNA-binding domain"/>
    <property type="match status" value="1"/>
</dbReference>
<evidence type="ECO:0000256" key="5">
    <source>
        <dbReference type="ARBA" id="ARBA00023163"/>
    </source>
</evidence>
<name>A0ABM1BD88_LIMPO</name>
<evidence type="ECO:0000256" key="6">
    <source>
        <dbReference type="ARBA" id="ARBA00023242"/>
    </source>
</evidence>
<keyword evidence="5" id="KW-0804">Transcription</keyword>
<dbReference type="PANTHER" id="PTHR45776">
    <property type="entry name" value="MIP04163P"/>
    <property type="match status" value="1"/>
</dbReference>
<feature type="region of interest" description="Disordered" evidence="8">
    <location>
        <begin position="504"/>
        <end position="525"/>
    </location>
</feature>
<dbReference type="RefSeq" id="XP_013779642.1">
    <property type="nucleotide sequence ID" value="XM_013924188.2"/>
</dbReference>
<feature type="compositionally biased region" description="Basic and acidic residues" evidence="8">
    <location>
        <begin position="510"/>
        <end position="525"/>
    </location>
</feature>
<dbReference type="CDD" id="cd11397">
    <property type="entry name" value="bHLHzip_MITF_like"/>
    <property type="match status" value="1"/>
</dbReference>
<comment type="similarity">
    <text evidence="2">Belongs to the MiT/TFE family.</text>
</comment>
<dbReference type="SMART" id="SM00353">
    <property type="entry name" value="HLH"/>
    <property type="match status" value="1"/>
</dbReference>
<sequence length="525" mass="58554">MAVSTNESGIDLDFDLLRDGNCSTAIADISNSTLSVINNNTNDGFGRPKPTASISVKNDVSSNFMFYELKSKTPPEIYSQRSPDLKTVTVMSRTHLKQQLMREQMQQLKQKEALSQQKTETASSLSTAAIEVPVYTTAVGVSVPSQVLQVQTRLENPTKYHVIQSQKRQVQQYISSTHRNNRPQIHFLSSATNGGSCDPSPDSQSPAPPSSSTATSTTELEEFWDDFSNLGTEVMIEDLDLQPPPNLPTMIPGAANILDLFPVEQTISSKSCQSDVVNIKEEPLSVANDHLHALVKDRQKKDNHNMIERRRRFNINDRIKELGTLLPKNNDPHFDLVRDLRQNKGTILKATVDYLRCLKKEVCKIPQMEQKQKLLEQQNRKLLLRIQELEIQLRSHGVHVTESTWQPSKEAHLNSLIKQDPLPPTLLISNLGTGNICSHLDERNHLSTLDMGLLGLNVKQESQVSPAPSTSSGLGSLQSASPGHNFGQYDDIIMDDMPTINNDPLLSSHHMGDEALSTDHMEYLQ</sequence>
<feature type="domain" description="BHLH" evidence="9">
    <location>
        <begin position="299"/>
        <end position="358"/>
    </location>
</feature>
<feature type="region of interest" description="Disordered" evidence="8">
    <location>
        <begin position="461"/>
        <end position="481"/>
    </location>
</feature>
<evidence type="ECO:0000313" key="11">
    <source>
        <dbReference type="RefSeq" id="XP_013779642.1"/>
    </source>
</evidence>
<feature type="coiled-coil region" evidence="7">
    <location>
        <begin position="365"/>
        <end position="392"/>
    </location>
</feature>
<keyword evidence="6" id="KW-0539">Nucleus</keyword>
<evidence type="ECO:0000256" key="7">
    <source>
        <dbReference type="SAM" id="Coils"/>
    </source>
</evidence>
<proteinExistence type="inferred from homology"/>
<evidence type="ECO:0000256" key="2">
    <source>
        <dbReference type="ARBA" id="ARBA00008289"/>
    </source>
</evidence>
<gene>
    <name evidence="11" type="primary">LOC106464076</name>
</gene>
<evidence type="ECO:0000256" key="8">
    <source>
        <dbReference type="SAM" id="MobiDB-lite"/>
    </source>
</evidence>
<dbReference type="SUPFAM" id="SSF47459">
    <property type="entry name" value="HLH, helix-loop-helix DNA-binding domain"/>
    <property type="match status" value="1"/>
</dbReference>